<feature type="non-terminal residue" evidence="2">
    <location>
        <position position="1"/>
    </location>
</feature>
<comment type="caution">
    <text evidence="2">The sequence shown here is derived from an EMBL/GenBank/DDBJ whole genome shotgun (WGS) entry which is preliminary data.</text>
</comment>
<organism evidence="2 3">
    <name type="scientific">Caerostris extrusa</name>
    <name type="common">Bark spider</name>
    <name type="synonym">Caerostris bankana</name>
    <dbReference type="NCBI Taxonomy" id="172846"/>
    <lineage>
        <taxon>Eukaryota</taxon>
        <taxon>Metazoa</taxon>
        <taxon>Ecdysozoa</taxon>
        <taxon>Arthropoda</taxon>
        <taxon>Chelicerata</taxon>
        <taxon>Arachnida</taxon>
        <taxon>Araneae</taxon>
        <taxon>Araneomorphae</taxon>
        <taxon>Entelegynae</taxon>
        <taxon>Araneoidea</taxon>
        <taxon>Araneidae</taxon>
        <taxon>Caerostris</taxon>
    </lineage>
</organism>
<protein>
    <submittedName>
        <fullName evidence="2">Uncharacterized protein</fullName>
    </submittedName>
</protein>
<accession>A0AAV4WM12</accession>
<evidence type="ECO:0000313" key="2">
    <source>
        <dbReference type="EMBL" id="GIY83015.1"/>
    </source>
</evidence>
<keyword evidence="3" id="KW-1185">Reference proteome</keyword>
<sequence>FHVEGEGYYFGAIGCGLGVICSMILIFESRKFLSLLAQEVADEEQAFLDHIRRPILARIQEHSRYKNAGRSH</sequence>
<proteinExistence type="predicted"/>
<keyword evidence="1" id="KW-0472">Membrane</keyword>
<dbReference type="Proteomes" id="UP001054945">
    <property type="component" value="Unassembled WGS sequence"/>
</dbReference>
<keyword evidence="1" id="KW-0812">Transmembrane</keyword>
<reference evidence="2 3" key="1">
    <citation type="submission" date="2021-06" db="EMBL/GenBank/DDBJ databases">
        <title>Caerostris extrusa draft genome.</title>
        <authorList>
            <person name="Kono N."/>
            <person name="Arakawa K."/>
        </authorList>
    </citation>
    <scope>NUCLEOTIDE SEQUENCE [LARGE SCALE GENOMIC DNA]</scope>
</reference>
<gene>
    <name evidence="2" type="ORF">CEXT_293421</name>
</gene>
<dbReference type="AlphaFoldDB" id="A0AAV4WM12"/>
<evidence type="ECO:0000313" key="3">
    <source>
        <dbReference type="Proteomes" id="UP001054945"/>
    </source>
</evidence>
<name>A0AAV4WM12_CAEEX</name>
<feature type="transmembrane region" description="Helical" evidence="1">
    <location>
        <begin position="6"/>
        <end position="27"/>
    </location>
</feature>
<dbReference type="EMBL" id="BPLR01016322">
    <property type="protein sequence ID" value="GIY83015.1"/>
    <property type="molecule type" value="Genomic_DNA"/>
</dbReference>
<keyword evidence="1" id="KW-1133">Transmembrane helix</keyword>
<evidence type="ECO:0000256" key="1">
    <source>
        <dbReference type="SAM" id="Phobius"/>
    </source>
</evidence>